<comment type="subcellular location">
    <subcellularLocation>
        <location evidence="1">Membrane</location>
        <topology evidence="1">Multi-pass membrane protein</topology>
    </subcellularLocation>
</comment>
<feature type="transmembrane region" description="Helical" evidence="10">
    <location>
        <begin position="146"/>
        <end position="164"/>
    </location>
</feature>
<feature type="transmembrane region" description="Helical" evidence="10">
    <location>
        <begin position="15"/>
        <end position="38"/>
    </location>
</feature>
<accession>A0A381Q4E5</accession>
<dbReference type="InterPro" id="IPR050324">
    <property type="entry name" value="CDP-alcohol_PTase-I"/>
</dbReference>
<name>A0A381Q4E5_9ZZZZ</name>
<keyword evidence="7 10" id="KW-0472">Membrane</keyword>
<evidence type="ECO:0000256" key="8">
    <source>
        <dbReference type="ARBA" id="ARBA00023209"/>
    </source>
</evidence>
<dbReference type="AlphaFoldDB" id="A0A381Q4E5"/>
<keyword evidence="4 10" id="KW-0812">Transmembrane</keyword>
<organism evidence="11">
    <name type="scientific">marine metagenome</name>
    <dbReference type="NCBI Taxonomy" id="408172"/>
    <lineage>
        <taxon>unclassified sequences</taxon>
        <taxon>metagenomes</taxon>
        <taxon>ecological metagenomes</taxon>
    </lineage>
</organism>
<dbReference type="GO" id="GO:0016020">
    <property type="term" value="C:membrane"/>
    <property type="evidence" value="ECO:0007669"/>
    <property type="project" value="UniProtKB-SubCell"/>
</dbReference>
<sequence length="170" mass="18293">MWLTWANALSASRVVMAPFAALCISSNFWSLAGLIFFAAVLTDLIDGPLARRRGEATKLGAIVDHGADAFFVIVILATLAAQKIFTPLLPCAVGLAFLHYFFGSGAHKKHPLKASRLGRYNGISYFVLAGIPVTQNALGLSWVPSWIISYGAWLLVVSTVVSIADRLRSS</sequence>
<feature type="transmembrane region" description="Helical" evidence="10">
    <location>
        <begin position="84"/>
        <end position="102"/>
    </location>
</feature>
<dbReference type="InterPro" id="IPR043130">
    <property type="entry name" value="CDP-OH_PTrfase_TM_dom"/>
</dbReference>
<dbReference type="EMBL" id="UINC01001203">
    <property type="protein sequence ID" value="SUZ74192.1"/>
    <property type="molecule type" value="Genomic_DNA"/>
</dbReference>
<feature type="transmembrane region" description="Helical" evidence="10">
    <location>
        <begin position="59"/>
        <end position="78"/>
    </location>
</feature>
<keyword evidence="2" id="KW-0444">Lipid biosynthesis</keyword>
<evidence type="ECO:0000256" key="7">
    <source>
        <dbReference type="ARBA" id="ARBA00023136"/>
    </source>
</evidence>
<dbReference type="InterPro" id="IPR048254">
    <property type="entry name" value="CDP_ALCOHOL_P_TRANSF_CS"/>
</dbReference>
<evidence type="ECO:0000256" key="3">
    <source>
        <dbReference type="ARBA" id="ARBA00022679"/>
    </source>
</evidence>
<protein>
    <recommendedName>
        <fullName evidence="12">CDP-alcohol phosphatidyltransferase C-terminal domain-containing protein</fullName>
    </recommendedName>
</protein>
<evidence type="ECO:0000313" key="11">
    <source>
        <dbReference type="EMBL" id="SUZ74192.1"/>
    </source>
</evidence>
<evidence type="ECO:0000256" key="5">
    <source>
        <dbReference type="ARBA" id="ARBA00022989"/>
    </source>
</evidence>
<evidence type="ECO:0000256" key="10">
    <source>
        <dbReference type="SAM" id="Phobius"/>
    </source>
</evidence>
<keyword evidence="6" id="KW-0443">Lipid metabolism</keyword>
<dbReference type="PANTHER" id="PTHR14269">
    <property type="entry name" value="CDP-DIACYLGLYCEROL--GLYCEROL-3-PHOSPHATE 3-PHOSPHATIDYLTRANSFERASE-RELATED"/>
    <property type="match status" value="1"/>
</dbReference>
<keyword evidence="8" id="KW-0594">Phospholipid biosynthesis</keyword>
<evidence type="ECO:0000256" key="4">
    <source>
        <dbReference type="ARBA" id="ARBA00022692"/>
    </source>
</evidence>
<dbReference type="PROSITE" id="PS00379">
    <property type="entry name" value="CDP_ALCOHOL_P_TRANSF"/>
    <property type="match status" value="1"/>
</dbReference>
<dbReference type="GO" id="GO:0016780">
    <property type="term" value="F:phosphotransferase activity, for other substituted phosphate groups"/>
    <property type="evidence" value="ECO:0007669"/>
    <property type="project" value="InterPro"/>
</dbReference>
<proteinExistence type="predicted"/>
<dbReference type="PANTHER" id="PTHR14269:SF11">
    <property type="entry name" value="CDP-DIACYLGLYCEROL--GLYCEROL-3-PHOSPHATE 3-PHOSPHATIDYLTRANSFERASE"/>
    <property type="match status" value="1"/>
</dbReference>
<feature type="transmembrane region" description="Helical" evidence="10">
    <location>
        <begin position="123"/>
        <end position="140"/>
    </location>
</feature>
<gene>
    <name evidence="11" type="ORF">METZ01_LOCUS27046</name>
</gene>
<evidence type="ECO:0000256" key="2">
    <source>
        <dbReference type="ARBA" id="ARBA00022516"/>
    </source>
</evidence>
<reference evidence="11" key="1">
    <citation type="submission" date="2018-05" db="EMBL/GenBank/DDBJ databases">
        <authorList>
            <person name="Lanie J.A."/>
            <person name="Ng W.-L."/>
            <person name="Kazmierczak K.M."/>
            <person name="Andrzejewski T.M."/>
            <person name="Davidsen T.M."/>
            <person name="Wayne K.J."/>
            <person name="Tettelin H."/>
            <person name="Glass J.I."/>
            <person name="Rusch D."/>
            <person name="Podicherti R."/>
            <person name="Tsui H.-C.T."/>
            <person name="Winkler M.E."/>
        </authorList>
    </citation>
    <scope>NUCLEOTIDE SEQUENCE</scope>
</reference>
<evidence type="ECO:0000256" key="6">
    <source>
        <dbReference type="ARBA" id="ARBA00023098"/>
    </source>
</evidence>
<keyword evidence="5 10" id="KW-1133">Transmembrane helix</keyword>
<evidence type="ECO:0008006" key="12">
    <source>
        <dbReference type="Google" id="ProtNLM"/>
    </source>
</evidence>
<keyword evidence="3" id="KW-0808">Transferase</keyword>
<dbReference type="Pfam" id="PF01066">
    <property type="entry name" value="CDP-OH_P_transf"/>
    <property type="match status" value="1"/>
</dbReference>
<evidence type="ECO:0000256" key="9">
    <source>
        <dbReference type="ARBA" id="ARBA00023264"/>
    </source>
</evidence>
<dbReference type="GO" id="GO:0046474">
    <property type="term" value="P:glycerophospholipid biosynthetic process"/>
    <property type="evidence" value="ECO:0007669"/>
    <property type="project" value="TreeGrafter"/>
</dbReference>
<keyword evidence="9" id="KW-1208">Phospholipid metabolism</keyword>
<dbReference type="Gene3D" id="1.20.120.1760">
    <property type="match status" value="1"/>
</dbReference>
<evidence type="ECO:0000256" key="1">
    <source>
        <dbReference type="ARBA" id="ARBA00004141"/>
    </source>
</evidence>
<dbReference type="InterPro" id="IPR000462">
    <property type="entry name" value="CDP-OH_P_trans"/>
</dbReference>